<reference evidence="2 3" key="1">
    <citation type="submission" date="2019-01" db="EMBL/GenBank/DDBJ databases">
        <title>Novel species of Nocardioides.</title>
        <authorList>
            <person name="Liu Q."/>
            <person name="Xin Y.-H."/>
        </authorList>
    </citation>
    <scope>NUCLEOTIDE SEQUENCE [LARGE SCALE GENOMIC DNA]</scope>
    <source>
        <strain evidence="2 3">HLT3-15</strain>
    </source>
</reference>
<feature type="signal peptide" evidence="1">
    <location>
        <begin position="1"/>
        <end position="23"/>
    </location>
</feature>
<keyword evidence="1" id="KW-0732">Signal</keyword>
<evidence type="ECO:0000313" key="3">
    <source>
        <dbReference type="Proteomes" id="UP000291838"/>
    </source>
</evidence>
<keyword evidence="3" id="KW-1185">Reference proteome</keyword>
<dbReference type="Proteomes" id="UP000291838">
    <property type="component" value="Unassembled WGS sequence"/>
</dbReference>
<comment type="caution">
    <text evidence="2">The sequence shown here is derived from an EMBL/GenBank/DDBJ whole genome shotgun (WGS) entry which is preliminary data.</text>
</comment>
<dbReference type="PROSITE" id="PS51257">
    <property type="entry name" value="PROKAR_LIPOPROTEIN"/>
    <property type="match status" value="1"/>
</dbReference>
<gene>
    <name evidence="2" type="ORF">EUA06_21965</name>
</gene>
<proteinExistence type="predicted"/>
<evidence type="ECO:0008006" key="4">
    <source>
        <dbReference type="Google" id="ProtNLM"/>
    </source>
</evidence>
<dbReference type="RefSeq" id="WP_129479795.1">
    <property type="nucleotide sequence ID" value="NZ_SDWS01000019.1"/>
</dbReference>
<feature type="chain" id="PRO_5039649668" description="Lipoprotein" evidence="1">
    <location>
        <begin position="24"/>
        <end position="165"/>
    </location>
</feature>
<dbReference type="EMBL" id="SDWS01000019">
    <property type="protein sequence ID" value="RYB88278.1"/>
    <property type="molecule type" value="Genomic_DNA"/>
</dbReference>
<dbReference type="AlphaFoldDB" id="A0A4Q2RJ12"/>
<protein>
    <recommendedName>
        <fullName evidence="4">Lipoprotein</fullName>
    </recommendedName>
</protein>
<evidence type="ECO:0000256" key="1">
    <source>
        <dbReference type="SAM" id="SignalP"/>
    </source>
</evidence>
<name>A0A4Q2RJ12_9ACTN</name>
<accession>A0A4Q2RJ12</accession>
<organism evidence="2 3">
    <name type="scientific">Nocardioides glacieisoli</name>
    <dbReference type="NCBI Taxonomy" id="1168730"/>
    <lineage>
        <taxon>Bacteria</taxon>
        <taxon>Bacillati</taxon>
        <taxon>Actinomycetota</taxon>
        <taxon>Actinomycetes</taxon>
        <taxon>Propionibacteriales</taxon>
        <taxon>Nocardioidaceae</taxon>
        <taxon>Nocardioides</taxon>
    </lineage>
</organism>
<evidence type="ECO:0000313" key="2">
    <source>
        <dbReference type="EMBL" id="RYB88278.1"/>
    </source>
</evidence>
<sequence>MRVSLLVLALAAALSACFGGSSGGGGGSAESVEKTTTDAAEVAVPVSVRALEGTKVKAFGQWQSCMALSWRYEVMVSMTAPEGDTVTQLEAVRAALVEDGWTDDTKVDDHVTLVREDTTVDVAPSPARGPGTWVMTVQSSCADYDGDGLERVENDEAASIEGLSS</sequence>
<dbReference type="OrthoDB" id="3785194at2"/>